<protein>
    <submittedName>
        <fullName evidence="1">Uncharacterized protein</fullName>
    </submittedName>
</protein>
<name>A0A974BWQ0_XENLA</name>
<dbReference type="PROSITE" id="PS51257">
    <property type="entry name" value="PROKAR_LIPOPROTEIN"/>
    <property type="match status" value="1"/>
</dbReference>
<accession>A0A974BWQ0</accession>
<dbReference type="Proteomes" id="UP000694892">
    <property type="component" value="Chromosome 9_10L"/>
</dbReference>
<gene>
    <name evidence="1" type="ORF">XELAEV_18043460mg</name>
</gene>
<dbReference type="EMBL" id="CM004482">
    <property type="protein sequence ID" value="OCT62379.1"/>
    <property type="molecule type" value="Genomic_DNA"/>
</dbReference>
<organism evidence="1 2">
    <name type="scientific">Xenopus laevis</name>
    <name type="common">African clawed frog</name>
    <dbReference type="NCBI Taxonomy" id="8355"/>
    <lineage>
        <taxon>Eukaryota</taxon>
        <taxon>Metazoa</taxon>
        <taxon>Chordata</taxon>
        <taxon>Craniata</taxon>
        <taxon>Vertebrata</taxon>
        <taxon>Euteleostomi</taxon>
        <taxon>Amphibia</taxon>
        <taxon>Batrachia</taxon>
        <taxon>Anura</taxon>
        <taxon>Pipoidea</taxon>
        <taxon>Pipidae</taxon>
        <taxon>Xenopodinae</taxon>
        <taxon>Xenopus</taxon>
        <taxon>Xenopus</taxon>
    </lineage>
</organism>
<evidence type="ECO:0000313" key="1">
    <source>
        <dbReference type="EMBL" id="OCT62379.1"/>
    </source>
</evidence>
<proteinExistence type="predicted"/>
<evidence type="ECO:0000313" key="2">
    <source>
        <dbReference type="Proteomes" id="UP000694892"/>
    </source>
</evidence>
<reference evidence="2" key="1">
    <citation type="journal article" date="2016" name="Nature">
        <title>Genome evolution in the allotetraploid frog Xenopus laevis.</title>
        <authorList>
            <person name="Session A.M."/>
            <person name="Uno Y."/>
            <person name="Kwon T."/>
            <person name="Chapman J.A."/>
            <person name="Toyoda A."/>
            <person name="Takahashi S."/>
            <person name="Fukui A."/>
            <person name="Hikosaka A."/>
            <person name="Suzuki A."/>
            <person name="Kondo M."/>
            <person name="van Heeringen S.J."/>
            <person name="Quigley I."/>
            <person name="Heinz S."/>
            <person name="Ogino H."/>
            <person name="Ochi H."/>
            <person name="Hellsten U."/>
            <person name="Lyons J.B."/>
            <person name="Simakov O."/>
            <person name="Putnam N."/>
            <person name="Stites J."/>
            <person name="Kuroki Y."/>
            <person name="Tanaka T."/>
            <person name="Michiue T."/>
            <person name="Watanabe M."/>
            <person name="Bogdanovic O."/>
            <person name="Lister R."/>
            <person name="Georgiou G."/>
            <person name="Paranjpe S.S."/>
            <person name="van Kruijsbergen I."/>
            <person name="Shu S."/>
            <person name="Carlson J."/>
            <person name="Kinoshita T."/>
            <person name="Ohta Y."/>
            <person name="Mawaribuchi S."/>
            <person name="Jenkins J."/>
            <person name="Grimwood J."/>
            <person name="Schmutz J."/>
            <person name="Mitros T."/>
            <person name="Mozaffari S.V."/>
            <person name="Suzuki Y."/>
            <person name="Haramoto Y."/>
            <person name="Yamamoto T.S."/>
            <person name="Takagi C."/>
            <person name="Heald R."/>
            <person name="Miller K."/>
            <person name="Haudenschild C."/>
            <person name="Kitzman J."/>
            <person name="Nakayama T."/>
            <person name="Izutsu Y."/>
            <person name="Robert J."/>
            <person name="Fortriede J."/>
            <person name="Burns K."/>
            <person name="Lotay V."/>
            <person name="Karimi K."/>
            <person name="Yasuoka Y."/>
            <person name="Dichmann D.S."/>
            <person name="Flajnik M.F."/>
            <person name="Houston D.W."/>
            <person name="Shendure J."/>
            <person name="DuPasquier L."/>
            <person name="Vize P.D."/>
            <person name="Zorn A.M."/>
            <person name="Ito M."/>
            <person name="Marcotte E.M."/>
            <person name="Wallingford J.B."/>
            <person name="Ito Y."/>
            <person name="Asashima M."/>
            <person name="Ueno N."/>
            <person name="Matsuda Y."/>
            <person name="Veenstra G.J."/>
            <person name="Fujiyama A."/>
            <person name="Harland R.M."/>
            <person name="Taira M."/>
            <person name="Rokhsar D.S."/>
        </authorList>
    </citation>
    <scope>NUCLEOTIDE SEQUENCE [LARGE SCALE GENOMIC DNA]</scope>
    <source>
        <strain evidence="2">J</strain>
    </source>
</reference>
<sequence length="66" mass="7471">MYPWCNRMTHVSPRHWQGIDGMSHWLVSVSCSREVAELYHSLYINEILCATLPSLGTKGTGSALFM</sequence>
<dbReference type="AlphaFoldDB" id="A0A974BWQ0"/>